<dbReference type="OrthoDB" id="9775950at2"/>
<feature type="transmembrane region" description="Helical" evidence="6">
    <location>
        <begin position="182"/>
        <end position="206"/>
    </location>
</feature>
<evidence type="ECO:0000256" key="5">
    <source>
        <dbReference type="ARBA" id="ARBA00023136"/>
    </source>
</evidence>
<dbReference type="InterPro" id="IPR024923">
    <property type="entry name" value="PG_synth_SpoVB"/>
</dbReference>
<dbReference type="NCBIfam" id="TIGR02900">
    <property type="entry name" value="spore_V_B"/>
    <property type="match status" value="1"/>
</dbReference>
<feature type="transmembrane region" description="Helical" evidence="6">
    <location>
        <begin position="84"/>
        <end position="106"/>
    </location>
</feature>
<reference evidence="7 8" key="1">
    <citation type="submission" date="2013-12" db="EMBL/GenBank/DDBJ databases">
        <authorList>
            <consortium name="DOE Joint Genome Institute"/>
            <person name="Smidt H."/>
            <person name="Huntemann M."/>
            <person name="Han J."/>
            <person name="Chen A."/>
            <person name="Kyrpides N."/>
            <person name="Mavromatis K."/>
            <person name="Markowitz V."/>
            <person name="Palaniappan K."/>
            <person name="Ivanova N."/>
            <person name="Schaumberg A."/>
            <person name="Pati A."/>
            <person name="Liolios K."/>
            <person name="Nordberg H.P."/>
            <person name="Cantor M.N."/>
            <person name="Hua S.X."/>
            <person name="Woyke T."/>
        </authorList>
    </citation>
    <scope>NUCLEOTIDE SEQUENCE [LARGE SCALE GENOMIC DNA]</scope>
    <source>
        <strain evidence="8">DSM 15288</strain>
    </source>
</reference>
<feature type="transmembrane region" description="Helical" evidence="6">
    <location>
        <begin position="12"/>
        <end position="30"/>
    </location>
</feature>
<proteinExistence type="predicted"/>
<evidence type="ECO:0000313" key="8">
    <source>
        <dbReference type="Proteomes" id="UP000010847"/>
    </source>
</evidence>
<sequence length="527" mass="57327">MKKQNLVKGALILTASSFITRMLVFTLSIVESRVLGPEGIGLKKMAMSFLGLMMTLTTIGLPVAISKLVAEANTQGNRTKVKKILIVSLAIMGSLSVIVGSLSIMVSKFGSSHFLNDPRSYFSFIALIPLIPIGAVSSVLKGYFRGMQNMNPIALSQVFEKIVQLILTYVFVQYLIPLGIEYAAAGAVLSGVIGEIFSLLVFIVMFKMEYHKKIRIPYPRWTNVVKGKRMLFELLQTGLPTTGDGFIKSFSRALQPVVITKSLAIAGVGSAMIAKQYGMLTGYVMPLIFLPGFINQSLRVTLVPALSEANAKNNQMLIQRRLNQAIGAALIVGAPSTVLLYLFAPELMSIIYRSPSAAPLLKLIVPFFLFNYLQTPLQSALVGIGLAKKAMFNNIIATGITIALIYPLAANLGLGILGVILAISFGIISETLLHYFCVVKAIDFHLDIKYVTKIIFAGLSMGFCSRTLFVSITQLTSIELFNLTLLASVLVSILVYITVLGFLKIIHQHDVMRIPGVGKILGSFFPT</sequence>
<feature type="transmembrane region" description="Helical" evidence="6">
    <location>
        <begin position="415"/>
        <end position="438"/>
    </location>
</feature>
<keyword evidence="2" id="KW-1003">Cell membrane</keyword>
<dbReference type="eggNOG" id="COG2244">
    <property type="taxonomic scope" value="Bacteria"/>
</dbReference>
<dbReference type="Pfam" id="PF01943">
    <property type="entry name" value="Polysacc_synt"/>
    <property type="match status" value="1"/>
</dbReference>
<comment type="subcellular location">
    <subcellularLocation>
        <location evidence="1">Cell membrane</location>
        <topology evidence="1">Multi-pass membrane protein</topology>
    </subcellularLocation>
</comment>
<dbReference type="HOGENOM" id="CLU_022017_2_2_9"/>
<keyword evidence="5 6" id="KW-0472">Membrane</keyword>
<dbReference type="PIRSF" id="PIRSF038958">
    <property type="entry name" value="PG_synth_SpoVB"/>
    <property type="match status" value="1"/>
</dbReference>
<evidence type="ECO:0000256" key="3">
    <source>
        <dbReference type="ARBA" id="ARBA00022692"/>
    </source>
</evidence>
<dbReference type="RefSeq" id="WP_006715024.1">
    <property type="nucleotide sequence ID" value="NZ_CP007032.1"/>
</dbReference>
<evidence type="ECO:0000256" key="6">
    <source>
        <dbReference type="SAM" id="Phobius"/>
    </source>
</evidence>
<dbReference type="InterPro" id="IPR002797">
    <property type="entry name" value="Polysacc_synth"/>
</dbReference>
<feature type="transmembrane region" description="Helical" evidence="6">
    <location>
        <begin position="45"/>
        <end position="64"/>
    </location>
</feature>
<organism evidence="7 8">
    <name type="scientific">Desulfitobacterium metallireducens DSM 15288</name>
    <dbReference type="NCBI Taxonomy" id="871968"/>
    <lineage>
        <taxon>Bacteria</taxon>
        <taxon>Bacillati</taxon>
        <taxon>Bacillota</taxon>
        <taxon>Clostridia</taxon>
        <taxon>Eubacteriales</taxon>
        <taxon>Desulfitobacteriaceae</taxon>
        <taxon>Desulfitobacterium</taxon>
    </lineage>
</organism>
<feature type="transmembrane region" description="Helical" evidence="6">
    <location>
        <begin position="121"/>
        <end position="140"/>
    </location>
</feature>
<feature type="transmembrane region" description="Helical" evidence="6">
    <location>
        <begin position="325"/>
        <end position="344"/>
    </location>
</feature>
<dbReference type="InterPro" id="IPR014249">
    <property type="entry name" value="Spore_V_B"/>
</dbReference>
<evidence type="ECO:0000256" key="1">
    <source>
        <dbReference type="ARBA" id="ARBA00004651"/>
    </source>
</evidence>
<dbReference type="Proteomes" id="UP000010847">
    <property type="component" value="Chromosome"/>
</dbReference>
<dbReference type="STRING" id="871968.DESME_04820"/>
<feature type="transmembrane region" description="Helical" evidence="6">
    <location>
        <begin position="391"/>
        <end position="409"/>
    </location>
</feature>
<keyword evidence="3 6" id="KW-0812">Transmembrane</keyword>
<feature type="transmembrane region" description="Helical" evidence="6">
    <location>
        <begin position="152"/>
        <end position="176"/>
    </location>
</feature>
<dbReference type="AlphaFoldDB" id="W0EBL2"/>
<name>W0EBL2_9FIRM</name>
<dbReference type="InterPro" id="IPR050833">
    <property type="entry name" value="Poly_Biosynth_Transport"/>
</dbReference>
<dbReference type="CDD" id="cd13124">
    <property type="entry name" value="MATE_SpoVB_like"/>
    <property type="match status" value="1"/>
</dbReference>
<keyword evidence="8" id="KW-1185">Reference proteome</keyword>
<evidence type="ECO:0000313" key="7">
    <source>
        <dbReference type="EMBL" id="AHF06456.1"/>
    </source>
</evidence>
<dbReference type="EMBL" id="CP007032">
    <property type="protein sequence ID" value="AHF06456.1"/>
    <property type="molecule type" value="Genomic_DNA"/>
</dbReference>
<protein>
    <submittedName>
        <fullName evidence="7">Stage V sporulation protein B</fullName>
    </submittedName>
</protein>
<dbReference type="PANTHER" id="PTHR30250:SF24">
    <property type="entry name" value="STAGE V SPORULATION PROTEIN B"/>
    <property type="match status" value="1"/>
</dbReference>
<dbReference type="KEGG" id="dmt:DESME_04820"/>
<evidence type="ECO:0000256" key="4">
    <source>
        <dbReference type="ARBA" id="ARBA00022989"/>
    </source>
</evidence>
<dbReference type="PANTHER" id="PTHR30250">
    <property type="entry name" value="PST FAMILY PREDICTED COLANIC ACID TRANSPORTER"/>
    <property type="match status" value="1"/>
</dbReference>
<gene>
    <name evidence="7" type="ORF">DESME_04820</name>
</gene>
<feature type="transmembrane region" description="Helical" evidence="6">
    <location>
        <begin position="450"/>
        <end position="469"/>
    </location>
</feature>
<dbReference type="GO" id="GO:0005886">
    <property type="term" value="C:plasma membrane"/>
    <property type="evidence" value="ECO:0007669"/>
    <property type="project" value="UniProtKB-SubCell"/>
</dbReference>
<keyword evidence="4 6" id="KW-1133">Transmembrane helix</keyword>
<accession>W0EBL2</accession>
<evidence type="ECO:0000256" key="2">
    <source>
        <dbReference type="ARBA" id="ARBA00022475"/>
    </source>
</evidence>
<feature type="transmembrane region" description="Helical" evidence="6">
    <location>
        <begin position="481"/>
        <end position="503"/>
    </location>
</feature>